<protein>
    <submittedName>
        <fullName evidence="1">Uncharacterized protein</fullName>
    </submittedName>
</protein>
<dbReference type="AlphaFoldDB" id="A0A1V6VBE1"/>
<reference evidence="2" key="1">
    <citation type="journal article" date="2017" name="Nat. Microbiol.">
        <title>Global analysis of biosynthetic gene clusters reveals vast potential of secondary metabolite production in Penicillium species.</title>
        <authorList>
            <person name="Nielsen J.C."/>
            <person name="Grijseels S."/>
            <person name="Prigent S."/>
            <person name="Ji B."/>
            <person name="Dainat J."/>
            <person name="Nielsen K.F."/>
            <person name="Frisvad J.C."/>
            <person name="Workman M."/>
            <person name="Nielsen J."/>
        </authorList>
    </citation>
    <scope>NUCLEOTIDE SEQUENCE [LARGE SCALE GENOMIC DNA]</scope>
    <source>
        <strain evidence="2">IBT 13039</strain>
    </source>
</reference>
<dbReference type="Proteomes" id="UP000191691">
    <property type="component" value="Unassembled WGS sequence"/>
</dbReference>
<accession>A0A1V6VBE1</accession>
<comment type="caution">
    <text evidence="1">The sequence shown here is derived from an EMBL/GenBank/DDBJ whole genome shotgun (WGS) entry which is preliminary data.</text>
</comment>
<dbReference type="EMBL" id="MOOB01000604">
    <property type="protein sequence ID" value="OQE47783.1"/>
    <property type="molecule type" value="Genomic_DNA"/>
</dbReference>
<keyword evidence="2" id="KW-1185">Reference proteome</keyword>
<organism evidence="1 2">
    <name type="scientific">Penicillium nalgiovense</name>
    <dbReference type="NCBI Taxonomy" id="60175"/>
    <lineage>
        <taxon>Eukaryota</taxon>
        <taxon>Fungi</taxon>
        <taxon>Dikarya</taxon>
        <taxon>Ascomycota</taxon>
        <taxon>Pezizomycotina</taxon>
        <taxon>Eurotiomycetes</taxon>
        <taxon>Eurotiomycetidae</taxon>
        <taxon>Eurotiales</taxon>
        <taxon>Aspergillaceae</taxon>
        <taxon>Penicillium</taxon>
    </lineage>
</organism>
<feature type="non-terminal residue" evidence="1">
    <location>
        <position position="1"/>
    </location>
</feature>
<proteinExistence type="predicted"/>
<evidence type="ECO:0000313" key="1">
    <source>
        <dbReference type="EMBL" id="OQE47783.1"/>
    </source>
</evidence>
<name>A0A1V6VBE1_PENNA</name>
<evidence type="ECO:0000313" key="2">
    <source>
        <dbReference type="Proteomes" id="UP000191691"/>
    </source>
</evidence>
<gene>
    <name evidence="1" type="ORF">PENNAL_c0604G06343</name>
</gene>
<sequence>NPRQQLRFILRAHLPYSNHYYTQIADHRFLGVAPESIRSSILCCPENMVAAGSGSSKRYLDQIW</sequence>
<feature type="non-terminal residue" evidence="1">
    <location>
        <position position="64"/>
    </location>
</feature>